<gene>
    <name evidence="9" type="ORF">WALSEDRAFT_62157</name>
</gene>
<accession>I4YHP4</accession>
<evidence type="ECO:0000256" key="2">
    <source>
        <dbReference type="ARBA" id="ARBA00006613"/>
    </source>
</evidence>
<dbReference type="STRING" id="671144.I4YHP4"/>
<dbReference type="InterPro" id="IPR016024">
    <property type="entry name" value="ARM-type_fold"/>
</dbReference>
<dbReference type="FunCoup" id="I4YHP4">
    <property type="interactions" value="430"/>
</dbReference>
<dbReference type="KEGG" id="wse:WALSEDRAFT_62157"/>
<reference evidence="9 10" key="1">
    <citation type="journal article" date="2012" name="Fungal Genet. Biol.">
        <title>The genome of the xerotolerant mold Wallemia sebi reveals adaptations to osmotic stress and suggests cryptic sexual reproduction.</title>
        <authorList>
            <person name="Padamsee M."/>
            <person name="Kumar T.K.A."/>
            <person name="Riley R."/>
            <person name="Binder M."/>
            <person name="Boyd A."/>
            <person name="Calvo A.M."/>
            <person name="Furukawa K."/>
            <person name="Hesse C."/>
            <person name="Hohmann S."/>
            <person name="James T.Y."/>
            <person name="LaButti K."/>
            <person name="Lapidus A."/>
            <person name="Lindquist E."/>
            <person name="Lucas S."/>
            <person name="Miller K."/>
            <person name="Shantappa S."/>
            <person name="Grigoriev I.V."/>
            <person name="Hibbett D.S."/>
            <person name="McLaughlin D.J."/>
            <person name="Spatafora J.W."/>
            <person name="Aime M.C."/>
        </authorList>
    </citation>
    <scope>NUCLEOTIDE SEQUENCE [LARGE SCALE GENOMIC DNA]</scope>
    <source>
        <strain evidence="10">ATCC MYA-4683 / CBS 633.66</strain>
    </source>
</reference>
<feature type="domain" description="Clathrin/coatomer adaptor adaptin-like N-terminal" evidence="8">
    <location>
        <begin position="8"/>
        <end position="520"/>
    </location>
</feature>
<dbReference type="eggNOG" id="KOG1061">
    <property type="taxonomic scope" value="Eukaryota"/>
</dbReference>
<evidence type="ECO:0000256" key="4">
    <source>
        <dbReference type="ARBA" id="ARBA00022927"/>
    </source>
</evidence>
<evidence type="ECO:0000256" key="1">
    <source>
        <dbReference type="ARBA" id="ARBA00004308"/>
    </source>
</evidence>
<dbReference type="GO" id="GO:0006886">
    <property type="term" value="P:intracellular protein transport"/>
    <property type="evidence" value="ECO:0007669"/>
    <property type="project" value="InterPro"/>
</dbReference>
<keyword evidence="10" id="KW-1185">Reference proteome</keyword>
<dbReference type="HOGENOM" id="CLU_006320_4_0_1"/>
<keyword evidence="4 6" id="KW-0653">Protein transport</keyword>
<evidence type="ECO:0000256" key="3">
    <source>
        <dbReference type="ARBA" id="ARBA00022448"/>
    </source>
</evidence>
<dbReference type="Gene3D" id="1.25.10.10">
    <property type="entry name" value="Leucine-rich Repeat Variant"/>
    <property type="match status" value="1"/>
</dbReference>
<evidence type="ECO:0000313" key="10">
    <source>
        <dbReference type="Proteomes" id="UP000005242"/>
    </source>
</evidence>
<evidence type="ECO:0000256" key="6">
    <source>
        <dbReference type="PIRNR" id="PIRNR002291"/>
    </source>
</evidence>
<dbReference type="Proteomes" id="UP000005242">
    <property type="component" value="Unassembled WGS sequence"/>
</dbReference>
<dbReference type="GO" id="GO:0030117">
    <property type="term" value="C:membrane coat"/>
    <property type="evidence" value="ECO:0007669"/>
    <property type="project" value="InterPro"/>
</dbReference>
<dbReference type="PANTHER" id="PTHR11134">
    <property type="entry name" value="ADAPTOR COMPLEX SUBUNIT BETA FAMILY MEMBER"/>
    <property type="match status" value="1"/>
</dbReference>
<dbReference type="GO" id="GO:0016192">
    <property type="term" value="P:vesicle-mediated transport"/>
    <property type="evidence" value="ECO:0007669"/>
    <property type="project" value="InterPro"/>
</dbReference>
<dbReference type="InterPro" id="IPR026739">
    <property type="entry name" value="AP_beta"/>
</dbReference>
<dbReference type="GO" id="GO:0012505">
    <property type="term" value="C:endomembrane system"/>
    <property type="evidence" value="ECO:0007669"/>
    <property type="project" value="UniProtKB-SubCell"/>
</dbReference>
<dbReference type="RefSeq" id="XP_006956164.1">
    <property type="nucleotide sequence ID" value="XM_006956102.1"/>
</dbReference>
<evidence type="ECO:0000313" key="9">
    <source>
        <dbReference type="EMBL" id="EIM23486.1"/>
    </source>
</evidence>
<dbReference type="GeneID" id="18474714"/>
<dbReference type="InterPro" id="IPR016342">
    <property type="entry name" value="AP_complex_bsu_1_2_4"/>
</dbReference>
<dbReference type="OrthoDB" id="10254310at2759"/>
<dbReference type="OMA" id="ANCMHAL"/>
<dbReference type="InterPro" id="IPR002553">
    <property type="entry name" value="Clathrin/coatomer_adapt-like_N"/>
</dbReference>
<sequence length="700" mass="77857">MSSVQPDLNSEYRDKRKDAIKRVIANMTVGKDVSGLFPDVLKNMQTEDLEQKKLVYLYLMNYAKTQPELVILAVNTFVKDASDPNPLVRALSIRTMGCLRAEKIIDYLSDPLAAGLQDDNPYVRKTAALCVAKMYDLKPSLAIDRGFVETLQELVGDPNPTVVANAVTALTDIHNSPHPDSPGFIIDRDILNKILVALNECTEWGRISILSALCRYTPTEEKETEYICERVLPQFQHANGSVVLSAIKVVMINLQRLQREDFIRQLVRKMAPPLVTLVASEPEVQWVALRNINLILQARPDVLSSELRVFFCKYSDAQYNKVEKLDILVKLANENNVDTLLNELKEYASEVDVDFVRRSIRAIGRCAIKIEDAAERCVQVLVDLINTKVSYVVQEAVIVIKDIFRKYPHSYEAIIPTLCENLEEIDEPESKASLIWILGENAEKIVNVEELLETYLDSFIEDSYPVQLQTLSAIVKLFLKKPEGPSQSLVQRVLTTATSDCDNSDVRDRAFIYWRLLSTDTGAARSITIADRPPIVIPNLTVSRAILEELVQEISSLAAAYHKPASTFVGKGRLGIESIKKINPNEENENISKQKALNTVAQGVKAENLLDLDEDASPSTTQSPQESFNSFTANTATSNINHAPSPAQSNPVDDLLGLFGNATVSSPSQSVGANNDIFDMTTTNNTQGQNKNSGLEDLLF</sequence>
<keyword evidence="3 6" id="KW-0813">Transport</keyword>
<comment type="similarity">
    <text evidence="2 6">Belongs to the adaptor complexes large subunit family.</text>
</comment>
<evidence type="ECO:0000259" key="8">
    <source>
        <dbReference type="Pfam" id="PF01602"/>
    </source>
</evidence>
<organism evidence="9 10">
    <name type="scientific">Wallemia mellicola (strain ATCC MYA-4683 / CBS 633.66)</name>
    <name type="common">Wallemia sebi (CBS 633.66)</name>
    <dbReference type="NCBI Taxonomy" id="671144"/>
    <lineage>
        <taxon>Eukaryota</taxon>
        <taxon>Fungi</taxon>
        <taxon>Dikarya</taxon>
        <taxon>Basidiomycota</taxon>
        <taxon>Wallemiomycotina</taxon>
        <taxon>Wallemiomycetes</taxon>
        <taxon>Wallemiales</taxon>
        <taxon>Wallemiaceae</taxon>
        <taxon>Wallemia</taxon>
    </lineage>
</organism>
<protein>
    <recommendedName>
        <fullName evidence="6">AP complex subunit beta</fullName>
    </recommendedName>
</protein>
<keyword evidence="5 6" id="KW-0472">Membrane</keyword>
<dbReference type="EMBL" id="JH668224">
    <property type="protein sequence ID" value="EIM23486.1"/>
    <property type="molecule type" value="Genomic_DNA"/>
</dbReference>
<evidence type="ECO:0000256" key="5">
    <source>
        <dbReference type="ARBA" id="ARBA00023136"/>
    </source>
</evidence>
<dbReference type="Pfam" id="PF01602">
    <property type="entry name" value="Adaptin_N"/>
    <property type="match status" value="1"/>
</dbReference>
<proteinExistence type="inferred from homology"/>
<dbReference type="GO" id="GO:0030276">
    <property type="term" value="F:clathrin binding"/>
    <property type="evidence" value="ECO:0007669"/>
    <property type="project" value="InterPro"/>
</dbReference>
<comment type="subcellular location">
    <subcellularLocation>
        <location evidence="1">Endomembrane system</location>
    </subcellularLocation>
</comment>
<name>I4YHP4_WALMC</name>
<evidence type="ECO:0000256" key="7">
    <source>
        <dbReference type="SAM" id="MobiDB-lite"/>
    </source>
</evidence>
<dbReference type="AlphaFoldDB" id="I4YHP4"/>
<dbReference type="PIRSF" id="PIRSF002291">
    <property type="entry name" value="AP_complex_beta"/>
    <property type="match status" value="1"/>
</dbReference>
<feature type="region of interest" description="Disordered" evidence="7">
    <location>
        <begin position="666"/>
        <end position="700"/>
    </location>
</feature>
<comment type="function">
    <text evidence="6">Adaptins are components of the adaptor complexes which link clathrin to receptors in coated vesicles. Clathrin-associated protein complexes are believed to interact with the cytoplasmic tails of membrane proteins, leading to their selection and concentration.</text>
</comment>
<dbReference type="SUPFAM" id="SSF48371">
    <property type="entry name" value="ARM repeat"/>
    <property type="match status" value="1"/>
</dbReference>
<feature type="compositionally biased region" description="Low complexity" evidence="7">
    <location>
        <begin position="681"/>
        <end position="692"/>
    </location>
</feature>
<dbReference type="InParanoid" id="I4YHP4"/>
<dbReference type="InterPro" id="IPR011989">
    <property type="entry name" value="ARM-like"/>
</dbReference>